<gene>
    <name evidence="3" type="ORF">TMPK1_05440</name>
</gene>
<dbReference type="CDD" id="cd03789">
    <property type="entry name" value="GT9_LPS_heptosyltransferase"/>
    <property type="match status" value="1"/>
</dbReference>
<accession>A0A8S8XAC9</accession>
<keyword evidence="2 3" id="KW-0808">Transferase</keyword>
<proteinExistence type="predicted"/>
<evidence type="ECO:0000313" key="4">
    <source>
        <dbReference type="Proteomes" id="UP000681075"/>
    </source>
</evidence>
<name>A0A8S8XAC9_9PROT</name>
<dbReference type="GO" id="GO:0008713">
    <property type="term" value="F:ADP-heptose-lipopolysaccharide heptosyltransferase activity"/>
    <property type="evidence" value="ECO:0007669"/>
    <property type="project" value="TreeGrafter"/>
</dbReference>
<dbReference type="Pfam" id="PF01075">
    <property type="entry name" value="Glyco_transf_9"/>
    <property type="match status" value="1"/>
</dbReference>
<keyword evidence="1" id="KW-0328">Glycosyltransferase</keyword>
<dbReference type="AlphaFoldDB" id="A0A8S8XAC9"/>
<evidence type="ECO:0000313" key="3">
    <source>
        <dbReference type="EMBL" id="GIL38307.1"/>
    </source>
</evidence>
<dbReference type="Proteomes" id="UP000681075">
    <property type="component" value="Unassembled WGS sequence"/>
</dbReference>
<reference evidence="3" key="1">
    <citation type="submission" date="2021-02" db="EMBL/GenBank/DDBJ databases">
        <title>Genome sequence of Rhodospirillales sp. strain TMPK1 isolated from soil.</title>
        <authorList>
            <person name="Nakai R."/>
            <person name="Kusada H."/>
            <person name="Tamaki H."/>
        </authorList>
    </citation>
    <scope>NUCLEOTIDE SEQUENCE</scope>
    <source>
        <strain evidence="3">TMPK1</strain>
    </source>
</reference>
<sequence length="329" mass="35006">MLGKAGPGGYQKSLLPSPETPSLHVLYVTATRLGDAVLSTGAAARLGENARVTVACGPVAAELFATLPGVVRVLSMEKQKAAGHWRKLWRETIGTRWDLVVDLRNSPMSRLLRKRKLISIGRADPTRHVVEQIATTLGFDTPPAPRVALDDASRAEAASLIPDDGRKLLALAPGAASVGKRWPAARWSELAQRLTGSDLRDTRIVLLGAGDDAKITAEIAALLPGAIDLANRTRPLVAAALLERAALYVGNDSGLTHLAAATGCKTLALFGPGLPRRYRPWGANAAYAIAHEDPQRTTDLCKIDDTLATRLMEALSVDDVYDKARALAA</sequence>
<dbReference type="EMBL" id="BOPV01000001">
    <property type="protein sequence ID" value="GIL38307.1"/>
    <property type="molecule type" value="Genomic_DNA"/>
</dbReference>
<dbReference type="PANTHER" id="PTHR30160">
    <property type="entry name" value="TETRAACYLDISACCHARIDE 4'-KINASE-RELATED"/>
    <property type="match status" value="1"/>
</dbReference>
<comment type="caution">
    <text evidence="3">The sequence shown here is derived from an EMBL/GenBank/DDBJ whole genome shotgun (WGS) entry which is preliminary data.</text>
</comment>
<dbReference type="InterPro" id="IPR051199">
    <property type="entry name" value="LPS_LOS_Heptosyltrfase"/>
</dbReference>
<organism evidence="3 4">
    <name type="scientific">Roseiterribacter gracilis</name>
    <dbReference type="NCBI Taxonomy" id="2812848"/>
    <lineage>
        <taxon>Bacteria</taxon>
        <taxon>Pseudomonadati</taxon>
        <taxon>Pseudomonadota</taxon>
        <taxon>Alphaproteobacteria</taxon>
        <taxon>Rhodospirillales</taxon>
        <taxon>Roseiterribacteraceae</taxon>
        <taxon>Roseiterribacter</taxon>
    </lineage>
</organism>
<protein>
    <submittedName>
        <fullName evidence="3">Glycosyl transferase</fullName>
    </submittedName>
</protein>
<evidence type="ECO:0000256" key="2">
    <source>
        <dbReference type="ARBA" id="ARBA00022679"/>
    </source>
</evidence>
<dbReference type="Gene3D" id="3.40.50.2000">
    <property type="entry name" value="Glycogen Phosphorylase B"/>
    <property type="match status" value="2"/>
</dbReference>
<keyword evidence="4" id="KW-1185">Reference proteome</keyword>
<evidence type="ECO:0000256" key="1">
    <source>
        <dbReference type="ARBA" id="ARBA00022676"/>
    </source>
</evidence>
<dbReference type="GO" id="GO:0005829">
    <property type="term" value="C:cytosol"/>
    <property type="evidence" value="ECO:0007669"/>
    <property type="project" value="TreeGrafter"/>
</dbReference>
<dbReference type="GO" id="GO:0009244">
    <property type="term" value="P:lipopolysaccharide core region biosynthetic process"/>
    <property type="evidence" value="ECO:0007669"/>
    <property type="project" value="TreeGrafter"/>
</dbReference>
<dbReference type="InterPro" id="IPR002201">
    <property type="entry name" value="Glyco_trans_9"/>
</dbReference>
<dbReference type="SUPFAM" id="SSF53756">
    <property type="entry name" value="UDP-Glycosyltransferase/glycogen phosphorylase"/>
    <property type="match status" value="1"/>
</dbReference>